<evidence type="ECO:0000313" key="4">
    <source>
        <dbReference type="Proteomes" id="UP000261811"/>
    </source>
</evidence>
<accession>A0A372JTQ7</accession>
<feature type="compositionally biased region" description="Low complexity" evidence="1">
    <location>
        <begin position="325"/>
        <end position="342"/>
    </location>
</feature>
<dbReference type="Proteomes" id="UP000261811">
    <property type="component" value="Unassembled WGS sequence"/>
</dbReference>
<reference evidence="3 4" key="1">
    <citation type="submission" date="2018-08" db="EMBL/GenBank/DDBJ databases">
        <title>Actinomadura jelena sp. nov., a novel Actinomycete isolated from soil in Chad.</title>
        <authorList>
            <person name="Shi L."/>
        </authorList>
    </citation>
    <scope>NUCLEOTIDE SEQUENCE [LARGE SCALE GENOMIC DNA]</scope>
    <source>
        <strain evidence="3 4">NEAU-G17</strain>
    </source>
</reference>
<feature type="transmembrane region" description="Helical" evidence="2">
    <location>
        <begin position="46"/>
        <end position="68"/>
    </location>
</feature>
<gene>
    <name evidence="3" type="ORF">DZF91_01290</name>
</gene>
<dbReference type="OrthoDB" id="3431999at2"/>
<dbReference type="RefSeq" id="WP_117355688.1">
    <property type="nucleotide sequence ID" value="NZ_QURH01000022.1"/>
</dbReference>
<evidence type="ECO:0000256" key="2">
    <source>
        <dbReference type="SAM" id="Phobius"/>
    </source>
</evidence>
<proteinExistence type="predicted"/>
<protein>
    <submittedName>
        <fullName evidence="3">Uncharacterized protein</fullName>
    </submittedName>
</protein>
<dbReference type="EMBL" id="QURH01000022">
    <property type="protein sequence ID" value="RFU43412.1"/>
    <property type="molecule type" value="Genomic_DNA"/>
</dbReference>
<feature type="compositionally biased region" description="Basic and acidic residues" evidence="1">
    <location>
        <begin position="352"/>
        <end position="361"/>
    </location>
</feature>
<dbReference type="AlphaFoldDB" id="A0A372JTQ7"/>
<feature type="compositionally biased region" description="Low complexity" evidence="1">
    <location>
        <begin position="170"/>
        <end position="287"/>
    </location>
</feature>
<sequence>MNKEAVQRLREPAAWILLASAGVQLFAGIVALFGRGPFTFHALNETVGGTFTNVAVTAMLAFAVWLATSRPEGPTPQARSIVVGALGVLGGMALIGVICWLASMFAGSDYATAVGKLSAFLYGAAKLAVIGLGAWYVLTVLQGMQPGRPAAPPAPGQYPGFGYQPGGPQVGEQQQYGQQQFGQQPGQQGAYGQQAGAYGQQQYGQQGAYGQQPGQQYGEQAQPGQQYGQAGYGQQAAGAGQPGQPAQPGQPGQDAPQQYGQQQGYQAYYGQQPGAQAAQPGGQSGAQSGHAGTEQPQSGETQEAPDEEEMGEWTRAYGGGRSSGEHPQPGQGQPGSAAQPGQQQGGAEEGGDWYRDNRPPQ</sequence>
<feature type="region of interest" description="Disordered" evidence="1">
    <location>
        <begin position="148"/>
        <end position="361"/>
    </location>
</feature>
<keyword evidence="2" id="KW-0812">Transmembrane</keyword>
<evidence type="ECO:0000256" key="1">
    <source>
        <dbReference type="SAM" id="MobiDB-lite"/>
    </source>
</evidence>
<name>A0A372JTQ7_9ACTN</name>
<feature type="transmembrane region" description="Helical" evidence="2">
    <location>
        <begin position="12"/>
        <end position="34"/>
    </location>
</feature>
<evidence type="ECO:0000313" key="3">
    <source>
        <dbReference type="EMBL" id="RFU43412.1"/>
    </source>
</evidence>
<keyword evidence="2" id="KW-0472">Membrane</keyword>
<feature type="transmembrane region" description="Helical" evidence="2">
    <location>
        <begin position="119"/>
        <end position="138"/>
    </location>
</feature>
<keyword evidence="2" id="KW-1133">Transmembrane helix</keyword>
<comment type="caution">
    <text evidence="3">The sequence shown here is derived from an EMBL/GenBank/DDBJ whole genome shotgun (WGS) entry which is preliminary data.</text>
</comment>
<organism evidence="3 4">
    <name type="scientific">Actinomadura logoneensis</name>
    <dbReference type="NCBI Taxonomy" id="2293572"/>
    <lineage>
        <taxon>Bacteria</taxon>
        <taxon>Bacillati</taxon>
        <taxon>Actinomycetota</taxon>
        <taxon>Actinomycetes</taxon>
        <taxon>Streptosporangiales</taxon>
        <taxon>Thermomonosporaceae</taxon>
        <taxon>Actinomadura</taxon>
    </lineage>
</organism>
<keyword evidence="4" id="KW-1185">Reference proteome</keyword>
<feature type="transmembrane region" description="Helical" evidence="2">
    <location>
        <begin position="80"/>
        <end position="107"/>
    </location>
</feature>